<dbReference type="Proteomes" id="UP001341281">
    <property type="component" value="Chromosome 09"/>
</dbReference>
<dbReference type="InterPro" id="IPR001584">
    <property type="entry name" value="Integrase_cat-core"/>
</dbReference>
<accession>A0AAQ3ULV1</accession>
<dbReference type="InterPro" id="IPR043502">
    <property type="entry name" value="DNA/RNA_pol_sf"/>
</dbReference>
<dbReference type="PANTHER" id="PTHR11439:SF524">
    <property type="entry name" value="RNA-DIRECTED DNA POLYMERASE, PROTEIN KINASE RLK-PELLE-DLSV FAMILY"/>
    <property type="match status" value="1"/>
</dbReference>
<dbReference type="SUPFAM" id="SSF56672">
    <property type="entry name" value="DNA/RNA polymerases"/>
    <property type="match status" value="1"/>
</dbReference>
<evidence type="ECO:0000313" key="4">
    <source>
        <dbReference type="Proteomes" id="UP001341281"/>
    </source>
</evidence>
<feature type="domain" description="Integrase catalytic" evidence="2">
    <location>
        <begin position="71"/>
        <end position="236"/>
    </location>
</feature>
<dbReference type="SUPFAM" id="SSF53098">
    <property type="entry name" value="Ribonuclease H-like"/>
    <property type="match status" value="1"/>
</dbReference>
<dbReference type="GO" id="GO:0003676">
    <property type="term" value="F:nucleic acid binding"/>
    <property type="evidence" value="ECO:0007669"/>
    <property type="project" value="InterPro"/>
</dbReference>
<dbReference type="InterPro" id="IPR057670">
    <property type="entry name" value="SH3_retrovirus"/>
</dbReference>
<dbReference type="Pfam" id="PF25597">
    <property type="entry name" value="SH3_retrovirus"/>
    <property type="match status" value="1"/>
</dbReference>
<feature type="compositionally biased region" description="Pro residues" evidence="1">
    <location>
        <begin position="338"/>
        <end position="349"/>
    </location>
</feature>
<dbReference type="Gene3D" id="3.30.420.10">
    <property type="entry name" value="Ribonuclease H-like superfamily/Ribonuclease H"/>
    <property type="match status" value="1"/>
</dbReference>
<keyword evidence="4" id="KW-1185">Reference proteome</keyword>
<dbReference type="AlphaFoldDB" id="A0AAQ3ULV1"/>
<dbReference type="Pfam" id="PF00665">
    <property type="entry name" value="rve"/>
    <property type="match status" value="1"/>
</dbReference>
<dbReference type="Pfam" id="PF07727">
    <property type="entry name" value="RVT_2"/>
    <property type="match status" value="1"/>
</dbReference>
<dbReference type="InterPro" id="IPR036397">
    <property type="entry name" value="RNaseH_sf"/>
</dbReference>
<sequence length="934" mass="103259">MYNPWTGMVQAWPVPTWRPPAQGVLGPRPTAVPQQAMMALQAPSYVSDANAYAYNPSAPPPALFNALHGAPAQAPLGGNGGSDWFLDTGATSHMASNTVILDDHSHFAWTFPLRHKSDVLPTLISFHAFVRTQFNTDIKCLHTDNGREFDSSASRAFFSTHGIALQLTCPYTSQQNGRAERVLRTLNDSMRTLLFHASVPIRFWPDALATATYLLNRRPSRVHQNTTPFQLLFGATPDYEHLRVFGCLCYPNIASTAPHKLAARSIACVFLGYPAEQRGYRCYDPVSRRVITSRHVYFDETVFPFARLQLTPSPPSPAPQVFQEFLPQRLARRHLRAPSPPAASSPPVPSDTSHTTPVPSPASTTAPPPPPVPSAPPPPAAPARHTMITRARAGLRQPNPKYANVCTTLPSPAPPPTTVRGALRDPDWRQAMQDKYDALVANDTWTLVPRPPGAHIITGKWIFKNKLLPDGSLERRKARWVVRGFTQRAGVDFHQTFSPVVKPATIHTVLHLAASRQWPVHQLDVKNAFLHGELSERVHCLQPAGFVDPERPDHICLLAKSLYGLKQAPRAWFQRLGNHLQHLGFLATGSDASLFVYHDNGAMAYLLVYVDDIILTASSAPLLKRIVDKLSSEFAIKDLGPLKFFLGVQVHRDSTGFHFHQAQYAEDILERAGMSNCKPAPTPVDTKPKLSINDGTPMADASFYRSIAGALQYLTMTRPDIAYAVNQICLYMHAPRDAHWNLVKRILRYVRGTLDHGIKISASTSTELIAYSDADWAGCPDTRRSTSGYCVYVGDSLVSWSSKRQTTVSRSSAEAEYRGVANAAAECCWVRNLLHELYVPVDKATVIYCDNVSAIYLSENPVHHRRTKHVELDIHFVREKVALGQMRVVQVPTDQQYADIMTKGLSSGQFKEFRSSLCVQCNDAATEGGGGVSA</sequence>
<evidence type="ECO:0000259" key="2">
    <source>
        <dbReference type="PROSITE" id="PS50994"/>
    </source>
</evidence>
<proteinExistence type="predicted"/>
<dbReference type="PROSITE" id="PS50994">
    <property type="entry name" value="INTEGRASE"/>
    <property type="match status" value="1"/>
</dbReference>
<feature type="compositionally biased region" description="Low complexity" evidence="1">
    <location>
        <begin position="355"/>
        <end position="365"/>
    </location>
</feature>
<evidence type="ECO:0000313" key="3">
    <source>
        <dbReference type="EMBL" id="WVZ94605.1"/>
    </source>
</evidence>
<feature type="compositionally biased region" description="Pro residues" evidence="1">
    <location>
        <begin position="366"/>
        <end position="381"/>
    </location>
</feature>
<gene>
    <name evidence="3" type="ORF">U9M48_040475</name>
</gene>
<reference evidence="3 4" key="1">
    <citation type="submission" date="2024-02" db="EMBL/GenBank/DDBJ databases">
        <title>High-quality chromosome-scale genome assembly of Pensacola bahiagrass (Paspalum notatum Flugge var. saurae).</title>
        <authorList>
            <person name="Vega J.M."/>
            <person name="Podio M."/>
            <person name="Orjuela J."/>
            <person name="Siena L.A."/>
            <person name="Pessino S.C."/>
            <person name="Combes M.C."/>
            <person name="Mariac C."/>
            <person name="Albertini E."/>
            <person name="Pupilli F."/>
            <person name="Ortiz J.P.A."/>
            <person name="Leblanc O."/>
        </authorList>
    </citation>
    <scope>NUCLEOTIDE SEQUENCE [LARGE SCALE GENOMIC DNA]</scope>
    <source>
        <strain evidence="3">R1</strain>
        <tissue evidence="3">Leaf</tissue>
    </source>
</reference>
<evidence type="ECO:0000256" key="1">
    <source>
        <dbReference type="SAM" id="MobiDB-lite"/>
    </source>
</evidence>
<feature type="region of interest" description="Disordered" evidence="1">
    <location>
        <begin position="335"/>
        <end position="383"/>
    </location>
</feature>
<organism evidence="3 4">
    <name type="scientific">Paspalum notatum var. saurae</name>
    <dbReference type="NCBI Taxonomy" id="547442"/>
    <lineage>
        <taxon>Eukaryota</taxon>
        <taxon>Viridiplantae</taxon>
        <taxon>Streptophyta</taxon>
        <taxon>Embryophyta</taxon>
        <taxon>Tracheophyta</taxon>
        <taxon>Spermatophyta</taxon>
        <taxon>Magnoliopsida</taxon>
        <taxon>Liliopsida</taxon>
        <taxon>Poales</taxon>
        <taxon>Poaceae</taxon>
        <taxon>PACMAD clade</taxon>
        <taxon>Panicoideae</taxon>
        <taxon>Andropogonodae</taxon>
        <taxon>Paspaleae</taxon>
        <taxon>Paspalinae</taxon>
        <taxon>Paspalum</taxon>
    </lineage>
</organism>
<dbReference type="CDD" id="cd09272">
    <property type="entry name" value="RNase_HI_RT_Ty1"/>
    <property type="match status" value="1"/>
</dbReference>
<dbReference type="InterPro" id="IPR013103">
    <property type="entry name" value="RVT_2"/>
</dbReference>
<dbReference type="EMBL" id="CP144753">
    <property type="protein sequence ID" value="WVZ94605.1"/>
    <property type="molecule type" value="Genomic_DNA"/>
</dbReference>
<dbReference type="PANTHER" id="PTHR11439">
    <property type="entry name" value="GAG-POL-RELATED RETROTRANSPOSON"/>
    <property type="match status" value="1"/>
</dbReference>
<dbReference type="InterPro" id="IPR012337">
    <property type="entry name" value="RNaseH-like_sf"/>
</dbReference>
<protein>
    <recommendedName>
        <fullName evidence="2">Integrase catalytic domain-containing protein</fullName>
    </recommendedName>
</protein>
<name>A0AAQ3ULV1_PASNO</name>
<dbReference type="GO" id="GO:0015074">
    <property type="term" value="P:DNA integration"/>
    <property type="evidence" value="ECO:0007669"/>
    <property type="project" value="InterPro"/>
</dbReference>